<feature type="domain" description="Gingipain" evidence="1">
    <location>
        <begin position="139"/>
        <end position="453"/>
    </location>
</feature>
<organism evidence="3 4">
    <name type="scientific">Butyricimonas faecihominis</name>
    <dbReference type="NCBI Taxonomy" id="1472416"/>
    <lineage>
        <taxon>Bacteria</taxon>
        <taxon>Pseudomonadati</taxon>
        <taxon>Bacteroidota</taxon>
        <taxon>Bacteroidia</taxon>
        <taxon>Bacteroidales</taxon>
        <taxon>Odoribacteraceae</taxon>
        <taxon>Butyricimonas</taxon>
    </lineage>
</organism>
<gene>
    <name evidence="3" type="ORF">GGR14_003502</name>
</gene>
<dbReference type="RefSeq" id="WP_124317858.1">
    <property type="nucleotide sequence ID" value="NZ_AP028155.1"/>
</dbReference>
<dbReference type="AlphaFoldDB" id="A0A7W6HZ47"/>
<dbReference type="InterPro" id="IPR001769">
    <property type="entry name" value="Gingipain"/>
</dbReference>
<evidence type="ECO:0000259" key="2">
    <source>
        <dbReference type="Pfam" id="PF13240"/>
    </source>
</evidence>
<sequence>MFCPECGHRIEDQNIHFCPECGTKIEWLCHTEKKAPNTPHPQNMGMHGLIFTNLHLLAGKLEVDEQILITIFDEFIQQKREYGISYKLIDAGNYSYQKSGFLGNTKKAHLKANSPLWDYMDILMDVHNGEQAGGDEISQYLFIIGSNDIIPMPCIRHYISDDANDDSIDTDILYAYPYGKEMLALLENQEAFTYDQLFFVGRLPLGEDASFEDLRDYLERDVNYSLGFPMNEAYGQCDPHWKKVSSRVANDLLQGNYLRDLGNYLSADYYYNRLILSPMIVEGNLHQVFHTNASLYYFNLHGGEGRESRGYAGVMLNKEEYGALPAIEPEHMMTCEEPNIVISEACYGGRFIGLDKRHSMMLASLFTNTLAFVGSSRVAWGAVDDLSSSQSRVSVSYADIIAGYFINAILQGYTVAEALFIARGAVLQETVPGDPHTALTVVEFNLFGDPMITMNALTSLKSGNKMTRKTALAEQDTQIGCTIEKVGHGTGKGSILEQVRGAVDANIQQIHATIGQYLYTNYGIKPRPVEEILKIKYNNGQEELKFNYDLTSERKIPTRWVVTTSTDGKIKRVYSTK</sequence>
<proteinExistence type="predicted"/>
<dbReference type="GeneID" id="93099739"/>
<feature type="domain" description="Zinc-ribbon" evidence="2">
    <location>
        <begin position="2"/>
        <end position="25"/>
    </location>
</feature>
<dbReference type="Pfam" id="PF13240">
    <property type="entry name" value="Zn_Ribbon_1"/>
    <property type="match status" value="1"/>
</dbReference>
<dbReference type="EMBL" id="JACIES010000012">
    <property type="protein sequence ID" value="MBB4027688.1"/>
    <property type="molecule type" value="Genomic_DNA"/>
</dbReference>
<dbReference type="InterPro" id="IPR026870">
    <property type="entry name" value="Zinc_ribbon_dom"/>
</dbReference>
<evidence type="ECO:0000259" key="1">
    <source>
        <dbReference type="Pfam" id="PF01364"/>
    </source>
</evidence>
<dbReference type="Proteomes" id="UP000546007">
    <property type="component" value="Unassembled WGS sequence"/>
</dbReference>
<name>A0A7W6HZ47_9BACT</name>
<accession>A0A7W6HZ47</accession>
<reference evidence="3 4" key="1">
    <citation type="submission" date="2020-08" db="EMBL/GenBank/DDBJ databases">
        <title>Genomic Encyclopedia of Type Strains, Phase IV (KMG-IV): sequencing the most valuable type-strain genomes for metagenomic binning, comparative biology and taxonomic classification.</title>
        <authorList>
            <person name="Goeker M."/>
        </authorList>
    </citation>
    <scope>NUCLEOTIDE SEQUENCE [LARGE SCALE GENOMIC DNA]</scope>
    <source>
        <strain evidence="3 4">DSM 105721</strain>
    </source>
</reference>
<dbReference type="GO" id="GO:0006508">
    <property type="term" value="P:proteolysis"/>
    <property type="evidence" value="ECO:0007669"/>
    <property type="project" value="InterPro"/>
</dbReference>
<dbReference type="GO" id="GO:0008234">
    <property type="term" value="F:cysteine-type peptidase activity"/>
    <property type="evidence" value="ECO:0007669"/>
    <property type="project" value="InterPro"/>
</dbReference>
<evidence type="ECO:0000313" key="3">
    <source>
        <dbReference type="EMBL" id="MBB4027688.1"/>
    </source>
</evidence>
<protein>
    <submittedName>
        <fullName evidence="3">Putative RNA-binding Zn-ribbon protein involved in translation (DUF1610 family)</fullName>
    </submittedName>
</protein>
<keyword evidence="4" id="KW-1185">Reference proteome</keyword>
<comment type="caution">
    <text evidence="3">The sequence shown here is derived from an EMBL/GenBank/DDBJ whole genome shotgun (WGS) entry which is preliminary data.</text>
</comment>
<dbReference type="OrthoDB" id="1089784at2"/>
<dbReference type="Pfam" id="PF01364">
    <property type="entry name" value="Peptidase_C25"/>
    <property type="match status" value="1"/>
</dbReference>
<evidence type="ECO:0000313" key="4">
    <source>
        <dbReference type="Proteomes" id="UP000546007"/>
    </source>
</evidence>